<dbReference type="Proteomes" id="UP000037953">
    <property type="component" value="Unassembled WGS sequence"/>
</dbReference>
<protein>
    <submittedName>
        <fullName evidence="1">Uncharacterized protein</fullName>
    </submittedName>
</protein>
<reference evidence="1 2" key="1">
    <citation type="journal article" date="2015" name="Genom Data">
        <title>Draft genome sequence of a multidrug-resistant Chryseobacterium indologenes isolate from Malaysia.</title>
        <authorList>
            <person name="Yu C.Y."/>
            <person name="Ang G.Y."/>
            <person name="Cheng H.J."/>
            <person name="Cheong Y.M."/>
            <person name="Yin W.F."/>
            <person name="Chan K.G."/>
        </authorList>
    </citation>
    <scope>NUCLEOTIDE SEQUENCE [LARGE SCALE GENOMIC DNA]</scope>
    <source>
        <strain evidence="1 2">CI_885</strain>
    </source>
</reference>
<dbReference type="PATRIC" id="fig|253.9.peg.989"/>
<accession>A0A0N0ZUE3</accession>
<proteinExistence type="predicted"/>
<dbReference type="AlphaFoldDB" id="A0A0N0ZUE3"/>
<name>A0A0N0ZUE3_CHRID</name>
<organism evidence="1 2">
    <name type="scientific">Chryseobacterium indologenes</name>
    <name type="common">Flavobacterium indologenes</name>
    <dbReference type="NCBI Taxonomy" id="253"/>
    <lineage>
        <taxon>Bacteria</taxon>
        <taxon>Pseudomonadati</taxon>
        <taxon>Bacteroidota</taxon>
        <taxon>Flavobacteriia</taxon>
        <taxon>Flavobacteriales</taxon>
        <taxon>Weeksellaceae</taxon>
        <taxon>Chryseobacterium group</taxon>
        <taxon>Chryseobacterium</taxon>
    </lineage>
</organism>
<evidence type="ECO:0000313" key="1">
    <source>
        <dbReference type="EMBL" id="KPE50390.1"/>
    </source>
</evidence>
<comment type="caution">
    <text evidence="1">The sequence shown here is derived from an EMBL/GenBank/DDBJ whole genome shotgun (WGS) entry which is preliminary data.</text>
</comment>
<gene>
    <name evidence="1" type="ORF">AOB46_15275</name>
</gene>
<dbReference type="EMBL" id="LJOD01000010">
    <property type="protein sequence ID" value="KPE50390.1"/>
    <property type="molecule type" value="Genomic_DNA"/>
</dbReference>
<evidence type="ECO:0000313" key="2">
    <source>
        <dbReference type="Proteomes" id="UP000037953"/>
    </source>
</evidence>
<sequence length="435" mass="51312">MIFFSVMKADAQLFDWKKIYAGDLETYRKYNIKTAVLKKNGEVINRIEVLADKNEIITSNSAGTSWLMYDKQNRVSHIISKNTEYRISYSGNGMIQSVERENKSGYGVSILKSYRPDLNNPKSINYEGNFLDIKTGKNELYKKRFVFNSKDSLMSFNENLYEGGYYRVYQNGTKVRKTPREGGFEIDSSYHVSPNILNRYHLIRNKDRDSITRSQDSIYIETYLRGKIESRTVKHNDLLYDEDFFIPHHVKNKYIYYTADDERYVLWEIKTTQANGRIKSKYPSKKYYDLTDGKLIRNKRKIKNEIIRMRECGIAIPYRRLESRMAEYAIFSPSVLFSKEVSRRASDQLDFSDVLLNEMEIFYNTMRSDEPVKKDDYLGNNASLSPGFYNFLTEFICREDYTVEITNGNGKTFTRRFFEHPDEFSIILNIFSKQE</sequence>
<reference evidence="2" key="2">
    <citation type="submission" date="2015-09" db="EMBL/GenBank/DDBJ databases">
        <title>Draft genome sequence of a multidrug-resistant Chryseobacterium indologenes isolate from Malaysia.</title>
        <authorList>
            <person name="Yu C.Y."/>
            <person name="Ang G.Y."/>
            <person name="Chan K.-G."/>
        </authorList>
    </citation>
    <scope>NUCLEOTIDE SEQUENCE [LARGE SCALE GENOMIC DNA]</scope>
    <source>
        <strain evidence="2">CI_885</strain>
    </source>
</reference>